<name>A0A545UM09_9HYPO</name>
<feature type="compositionally biased region" description="Basic and acidic residues" evidence="1">
    <location>
        <begin position="223"/>
        <end position="234"/>
    </location>
</feature>
<dbReference type="Proteomes" id="UP000315783">
    <property type="component" value="Unassembled WGS sequence"/>
</dbReference>
<gene>
    <name evidence="2" type="ORF">IF1G_10832</name>
</gene>
<dbReference type="EMBL" id="SPUK01000026">
    <property type="protein sequence ID" value="TQV90509.1"/>
    <property type="molecule type" value="Genomic_DNA"/>
</dbReference>
<evidence type="ECO:0000256" key="1">
    <source>
        <dbReference type="SAM" id="MobiDB-lite"/>
    </source>
</evidence>
<proteinExistence type="predicted"/>
<comment type="caution">
    <text evidence="2">The sequence shown here is derived from an EMBL/GenBank/DDBJ whole genome shotgun (WGS) entry which is preliminary data.</text>
</comment>
<protein>
    <submittedName>
        <fullName evidence="2">Uncharacterized protein</fullName>
    </submittedName>
</protein>
<evidence type="ECO:0000313" key="2">
    <source>
        <dbReference type="EMBL" id="TQV90509.1"/>
    </source>
</evidence>
<dbReference type="AlphaFoldDB" id="A0A545UM09"/>
<feature type="compositionally biased region" description="Polar residues" evidence="1">
    <location>
        <begin position="235"/>
        <end position="249"/>
    </location>
</feature>
<accession>A0A545UM09</accession>
<organism evidence="2 3">
    <name type="scientific">Cordyceps javanica</name>
    <dbReference type="NCBI Taxonomy" id="43265"/>
    <lineage>
        <taxon>Eukaryota</taxon>
        <taxon>Fungi</taxon>
        <taxon>Dikarya</taxon>
        <taxon>Ascomycota</taxon>
        <taxon>Pezizomycotina</taxon>
        <taxon>Sordariomycetes</taxon>
        <taxon>Hypocreomycetidae</taxon>
        <taxon>Hypocreales</taxon>
        <taxon>Cordycipitaceae</taxon>
        <taxon>Cordyceps</taxon>
    </lineage>
</organism>
<feature type="region of interest" description="Disordered" evidence="1">
    <location>
        <begin position="223"/>
        <end position="259"/>
    </location>
</feature>
<reference evidence="2 3" key="1">
    <citation type="journal article" date="2019" name="Appl. Microbiol. Biotechnol.">
        <title>Genome sequence of Isaria javanica and comparative genome analysis insights into family S53 peptidase evolution in fungal entomopathogens.</title>
        <authorList>
            <person name="Lin R."/>
            <person name="Zhang X."/>
            <person name="Xin B."/>
            <person name="Zou M."/>
            <person name="Gao Y."/>
            <person name="Qin F."/>
            <person name="Hu Q."/>
            <person name="Xie B."/>
            <person name="Cheng X."/>
        </authorList>
    </citation>
    <scope>NUCLEOTIDE SEQUENCE [LARGE SCALE GENOMIC DNA]</scope>
    <source>
        <strain evidence="2 3">IJ1G</strain>
    </source>
</reference>
<keyword evidence="3" id="KW-1185">Reference proteome</keyword>
<evidence type="ECO:0000313" key="3">
    <source>
        <dbReference type="Proteomes" id="UP000315783"/>
    </source>
</evidence>
<sequence length="479" mass="53990">MTNNSECKVLGNIDAVKSSIFASYEWVDEIHRLGSKLVFYGIDLVSLTDGLEDRLSGRCTKTAYIADGYPHLPLLLRCLKPWKWSKEGRHALHITSCNIELNIGIYCANQLYLVGTHRLAGKYHKPQAESAVSYENNDSKVSFHCFTSQDFTSGECSHNGKIIFWGTIDERNCLRKFNVKDKQCDCDLETLLSNIEPSDDTTAQDFRSVRPAYSETVFSNHDVVDGAQRAEKSTTKTQSGYQSLPNKAQMSEPPDAAHANAARDPFSVHFSTLHPRHAATWATVIQSEVDTETLRTLTGQGREMRKPATPNEQLVETDQPEKDVFLAGLGVRSLYFADGKEPGQTNCVILSWTSNVALQIKHNNFNRAGVYTELLPCIRLQWHSALCESPIIVENIGDYIQDKGGRLTIPILYLRDAKYLPQDAVVEYSYHDDNHFLATKHRYSFTVKGVAITLVEREEQKEPWHLRGKRLSTIIDGDD</sequence>